<dbReference type="EMBL" id="CADCXU010014886">
    <property type="protein sequence ID" value="CAB0004371.1"/>
    <property type="molecule type" value="Genomic_DNA"/>
</dbReference>
<evidence type="ECO:0000256" key="1">
    <source>
        <dbReference type="SAM" id="MobiDB-lite"/>
    </source>
</evidence>
<reference evidence="2 3" key="1">
    <citation type="submission" date="2020-02" db="EMBL/GenBank/DDBJ databases">
        <authorList>
            <person name="Ferguson B K."/>
        </authorList>
    </citation>
    <scope>NUCLEOTIDE SEQUENCE [LARGE SCALE GENOMIC DNA]</scope>
</reference>
<keyword evidence="3" id="KW-1185">Reference proteome</keyword>
<evidence type="ECO:0000313" key="3">
    <source>
        <dbReference type="Proteomes" id="UP000479000"/>
    </source>
</evidence>
<evidence type="ECO:0000313" key="2">
    <source>
        <dbReference type="EMBL" id="CAB0004371.1"/>
    </source>
</evidence>
<feature type="region of interest" description="Disordered" evidence="1">
    <location>
        <begin position="39"/>
        <end position="60"/>
    </location>
</feature>
<name>A0A6H5GPN7_9HEMI</name>
<protein>
    <submittedName>
        <fullName evidence="2">Uncharacterized protein</fullName>
    </submittedName>
</protein>
<sequence>MKNIQCVLVAYSSEQSMFSGIRNAGGYYSCYSNRPRRSMPRRIPSSRCAGPGYGRSGRVVAPPSVRTATLQSRGSPPRLLTRRTQLRDDDRHSWRTPASPLNFTFNSCPLARSLQLTHLHPPPSVFVSLAHTGARPTPPSRPHGTSPPNIPVSVGPAVCARLPSPSLSFAGASFKICKVSFFDLKTLKSSQNMIKLCPKWNFTLIIRTYNENIPNNNTRVRQVEKQKKNPYDSQLEDATHLFDPERRIQNLKTALRTKYCDNHSKWAYDLHLTRMSLNSAFLLHLKLQFQIYKNVNVSSVLSISSEREMASEELRTVRHRRWEKGIWRAAEEVGWILWFTFTFSTSFRMVWKRNRLMSRGSANEMPVRKPD</sequence>
<organism evidence="2 3">
    <name type="scientific">Nesidiocoris tenuis</name>
    <dbReference type="NCBI Taxonomy" id="355587"/>
    <lineage>
        <taxon>Eukaryota</taxon>
        <taxon>Metazoa</taxon>
        <taxon>Ecdysozoa</taxon>
        <taxon>Arthropoda</taxon>
        <taxon>Hexapoda</taxon>
        <taxon>Insecta</taxon>
        <taxon>Pterygota</taxon>
        <taxon>Neoptera</taxon>
        <taxon>Paraneoptera</taxon>
        <taxon>Hemiptera</taxon>
        <taxon>Heteroptera</taxon>
        <taxon>Panheteroptera</taxon>
        <taxon>Cimicomorpha</taxon>
        <taxon>Miridae</taxon>
        <taxon>Dicyphina</taxon>
        <taxon>Nesidiocoris</taxon>
    </lineage>
</organism>
<dbReference type="AlphaFoldDB" id="A0A6H5GPN7"/>
<gene>
    <name evidence="2" type="ORF">NTEN_LOCUS9848</name>
</gene>
<dbReference type="OrthoDB" id="6618089at2759"/>
<dbReference type="Proteomes" id="UP000479000">
    <property type="component" value="Unassembled WGS sequence"/>
</dbReference>
<proteinExistence type="predicted"/>
<accession>A0A6H5GPN7</accession>